<dbReference type="PANTHER" id="PTHR36932">
    <property type="entry name" value="CAPSULAR POLYSACCHARIDE BIOSYNTHESIS PROTEIN"/>
    <property type="match status" value="1"/>
</dbReference>
<name>Q72WM5_NITV2</name>
<dbReference type="OrthoDB" id="5484550at2"/>
<dbReference type="EMBL" id="AE017286">
    <property type="protein sequence ID" value="AAS94391.1"/>
    <property type="molecule type" value="Genomic_DNA"/>
</dbReference>
<reference evidence="2 3" key="1">
    <citation type="journal article" date="2004" name="Nat. Biotechnol.">
        <title>The genome sequence of the anaerobic, sulfate-reducing bacterium Desulfovibrio vulgaris Hildenborough.</title>
        <authorList>
            <person name="Heidelberg J.F."/>
            <person name="Seshadri R."/>
            <person name="Haveman S.A."/>
            <person name="Hemme C.L."/>
            <person name="Paulsen I.T."/>
            <person name="Kolonay J.F."/>
            <person name="Eisen J.A."/>
            <person name="Ward N."/>
            <person name="Methe B."/>
            <person name="Brinkac L.M."/>
            <person name="Daugherty S.C."/>
            <person name="Deboy R.T."/>
            <person name="Dodson R.J."/>
            <person name="Durkin A.S."/>
            <person name="Madupu R."/>
            <person name="Nelson W.C."/>
            <person name="Sullivan S.A."/>
            <person name="Fouts D."/>
            <person name="Haft D.H."/>
            <person name="Selengut J."/>
            <person name="Peterson J.D."/>
            <person name="Davidsen T.M."/>
            <person name="Zafar N."/>
            <person name="Zhou L."/>
            <person name="Radune D."/>
            <person name="Dimitrov G."/>
            <person name="Hance M."/>
            <person name="Tran K."/>
            <person name="Khouri H."/>
            <person name="Gill J."/>
            <person name="Utterback T.R."/>
            <person name="Feldblyum T.V."/>
            <person name="Wall J.D."/>
            <person name="Voordouw G."/>
            <person name="Fraser C.M."/>
        </authorList>
    </citation>
    <scope>NUCLEOTIDE SEQUENCE [LARGE SCALE GENOMIC DNA]</scope>
    <source>
        <strain evidence="3">ATCC 29579 / DSM 644 / NCIMB 8303 / VKM B-1760 / Hildenborough</strain>
        <plasmid evidence="3">pDV</plasmid>
    </source>
</reference>
<dbReference type="PANTHER" id="PTHR36932:SF1">
    <property type="entry name" value="CAPSULAR POLYSACCHARIDE BIOSYNTHESIS PROTEIN"/>
    <property type="match status" value="1"/>
</dbReference>
<dbReference type="EnsemblBacteria" id="AAS94391">
    <property type="protein sequence ID" value="AAS94391"/>
    <property type="gene ID" value="DVUA0064"/>
</dbReference>
<keyword evidence="3" id="KW-1185">Reference proteome</keyword>
<dbReference type="InterPro" id="IPR042099">
    <property type="entry name" value="ANL_N_sf"/>
</dbReference>
<feature type="region of interest" description="Disordered" evidence="1">
    <location>
        <begin position="1"/>
        <end position="47"/>
    </location>
</feature>
<evidence type="ECO:0000256" key="1">
    <source>
        <dbReference type="SAM" id="MobiDB-lite"/>
    </source>
</evidence>
<evidence type="ECO:0000313" key="2">
    <source>
        <dbReference type="EMBL" id="AAS94391.1"/>
    </source>
</evidence>
<dbReference type="Gene3D" id="3.40.50.12780">
    <property type="entry name" value="N-terminal domain of ligase-like"/>
    <property type="match status" value="2"/>
</dbReference>
<feature type="region of interest" description="Disordered" evidence="1">
    <location>
        <begin position="371"/>
        <end position="394"/>
    </location>
</feature>
<dbReference type="HOGENOM" id="CLU_475485_0_0_7"/>
<dbReference type="SMR" id="Q72WM5"/>
<protein>
    <submittedName>
        <fullName evidence="2">Conserved domain protein</fullName>
    </submittedName>
</protein>
<dbReference type="PATRIC" id="fig|882.5.peg.3142"/>
<feature type="region of interest" description="Disordered" evidence="1">
    <location>
        <begin position="661"/>
        <end position="680"/>
    </location>
</feature>
<dbReference type="Proteomes" id="UP000002194">
    <property type="component" value="Plasmid pDV"/>
</dbReference>
<feature type="compositionally biased region" description="Low complexity" evidence="1">
    <location>
        <begin position="23"/>
        <end position="47"/>
    </location>
</feature>
<accession>Q72WM5</accession>
<feature type="compositionally biased region" description="Gly residues" evidence="1">
    <location>
        <begin position="669"/>
        <end position="680"/>
    </location>
</feature>
<dbReference type="InterPro" id="IPR053158">
    <property type="entry name" value="CapK_Type1_Caps_Biosynth"/>
</dbReference>
<dbReference type="AlphaFoldDB" id="Q72WM5"/>
<sequence length="680" mass="70834">MPRRATAGGCRPTTSCNGRPYASPSRGGWSGTTSWGPTSRASHVSRRVSAGSCMNTGASSARHPAWRASCALPTRGSNGDWAGCDDGTARRRETPAPAPGKGNGGGSMIGYARMMLHRLSNSACHARMREHLALERLPHDELRQRQFWVAVTLLKHAYETVPHYRALMDGAGLHPDAVRSFADFAALPVLRRWPAGAPAPDLVSKALPRKALAALQGQSAENGGCLPAPILRDRAARDETQANWLLCLTFAGWTQADMVVRLYAASGDESGDLLHPGVREWLAGTLAVDGCTYAPDAVAQWVKAIRRCGRAYVLGNARVMADMADFMREGGIRLGNVRGAVVSGGRGDHHPYANGLPDAGGLHIGVPGQTDQTGQTGQTGHAVHTGPADGDGTGRQRIAEAFGCPVFDLYGCAEVPCIAMQCGAGNLHLLTHSAHVAFEPDAACGPPRLIVTDLNNRAMPVLRFDTGDHGVPVDGPCPCGRGFPLMRRVPATGTWFQTVEGRFIPGDAFARGLAARLDALLALVPGESAAGGHPDGGAARHGDGDGEGGGNGSDNRGTGHHAGHDTAHGGSHQMGPHMGRGDSRHPAHRGGRGAYRAWPAFRQVVPGVVHVVLPAECAMGATPFGALVRDTVREVVRDAAQGAGAADASALATLTFVQATTPAGRDASHGGGPPQGGHRP</sequence>
<feature type="compositionally biased region" description="Low complexity" evidence="1">
    <location>
        <begin position="371"/>
        <end position="380"/>
    </location>
</feature>
<keyword evidence="2" id="KW-0614">Plasmid</keyword>
<gene>
    <name evidence="2" type="ordered locus">DVUA0064</name>
</gene>
<proteinExistence type="predicted"/>
<feature type="region of interest" description="Disordered" evidence="1">
    <location>
        <begin position="530"/>
        <end position="591"/>
    </location>
</feature>
<organism evidence="2 3">
    <name type="scientific">Nitratidesulfovibrio vulgaris (strain ATCC 29579 / DSM 644 / CCUG 34227 / NCIMB 8303 / VKM B-1760 / Hildenborough)</name>
    <name type="common">Desulfovibrio vulgaris</name>
    <dbReference type="NCBI Taxonomy" id="882"/>
    <lineage>
        <taxon>Bacteria</taxon>
        <taxon>Pseudomonadati</taxon>
        <taxon>Thermodesulfobacteriota</taxon>
        <taxon>Desulfovibrionia</taxon>
        <taxon>Desulfovibrionales</taxon>
        <taxon>Desulfovibrionaceae</taxon>
        <taxon>Nitratidesulfovibrio</taxon>
    </lineage>
</organism>
<dbReference type="PhylomeDB" id="Q72WM5"/>
<dbReference type="KEGG" id="dvu:DVUA0064"/>
<feature type="region of interest" description="Disordered" evidence="1">
    <location>
        <begin position="81"/>
        <end position="105"/>
    </location>
</feature>
<evidence type="ECO:0000313" key="3">
    <source>
        <dbReference type="Proteomes" id="UP000002194"/>
    </source>
</evidence>
<geneLocation type="plasmid" evidence="2 3">
    <name>pDV</name>
</geneLocation>